<proteinExistence type="predicted"/>
<dbReference type="PANTHER" id="PTHR35024:SF4">
    <property type="entry name" value="POLYMER-FORMING CYTOSKELETAL PROTEIN"/>
    <property type="match status" value="1"/>
</dbReference>
<sequence length="75" mass="7993">MKGDINAQTVVVGGKITGNITASASIEMLPHSQVKGDISAPQLYIAEGAIFEGNCVMSKNQEKVIEPEFKSKNTK</sequence>
<dbReference type="Pfam" id="PF04519">
    <property type="entry name" value="Bactofilin"/>
    <property type="match status" value="1"/>
</dbReference>
<gene>
    <name evidence="1" type="ORF">S12H4_51284</name>
</gene>
<dbReference type="EMBL" id="BARW01032394">
    <property type="protein sequence ID" value="GAJ12770.1"/>
    <property type="molecule type" value="Genomic_DNA"/>
</dbReference>
<evidence type="ECO:0000313" key="1">
    <source>
        <dbReference type="EMBL" id="GAJ12770.1"/>
    </source>
</evidence>
<evidence type="ECO:0008006" key="2">
    <source>
        <dbReference type="Google" id="ProtNLM"/>
    </source>
</evidence>
<protein>
    <recommendedName>
        <fullName evidence="2">Cell shape determination protein CcmA</fullName>
    </recommendedName>
</protein>
<name>X1VSM5_9ZZZZ</name>
<comment type="caution">
    <text evidence="1">The sequence shown here is derived from an EMBL/GenBank/DDBJ whole genome shotgun (WGS) entry which is preliminary data.</text>
</comment>
<dbReference type="InterPro" id="IPR007607">
    <property type="entry name" value="BacA/B"/>
</dbReference>
<dbReference type="AlphaFoldDB" id="X1VSM5"/>
<reference evidence="1" key="1">
    <citation type="journal article" date="2014" name="Front. Microbiol.">
        <title>High frequency of phylogenetically diverse reductive dehalogenase-homologous genes in deep subseafloor sedimentary metagenomes.</title>
        <authorList>
            <person name="Kawai M."/>
            <person name="Futagami T."/>
            <person name="Toyoda A."/>
            <person name="Takaki Y."/>
            <person name="Nishi S."/>
            <person name="Hori S."/>
            <person name="Arai W."/>
            <person name="Tsubouchi T."/>
            <person name="Morono Y."/>
            <person name="Uchiyama I."/>
            <person name="Ito T."/>
            <person name="Fujiyama A."/>
            <person name="Inagaki F."/>
            <person name="Takami H."/>
        </authorList>
    </citation>
    <scope>NUCLEOTIDE SEQUENCE</scope>
    <source>
        <strain evidence="1">Expedition CK06-06</strain>
    </source>
</reference>
<dbReference type="PANTHER" id="PTHR35024">
    <property type="entry name" value="HYPOTHETICAL CYTOSOLIC PROTEIN"/>
    <property type="match status" value="1"/>
</dbReference>
<accession>X1VSM5</accession>
<organism evidence="1">
    <name type="scientific">marine sediment metagenome</name>
    <dbReference type="NCBI Taxonomy" id="412755"/>
    <lineage>
        <taxon>unclassified sequences</taxon>
        <taxon>metagenomes</taxon>
        <taxon>ecological metagenomes</taxon>
    </lineage>
</organism>